<keyword evidence="4" id="KW-1185">Reference proteome</keyword>
<keyword evidence="2" id="KW-1133">Transmembrane helix</keyword>
<feature type="transmembrane region" description="Helical" evidence="2">
    <location>
        <begin position="7"/>
        <end position="28"/>
    </location>
</feature>
<name>B4SF97_PELPB</name>
<evidence type="ECO:0000313" key="4">
    <source>
        <dbReference type="Proteomes" id="UP000002724"/>
    </source>
</evidence>
<dbReference type="EMBL" id="CP001110">
    <property type="protein sequence ID" value="ACF44676.1"/>
    <property type="molecule type" value="Genomic_DNA"/>
</dbReference>
<dbReference type="HOGENOM" id="CLU_1033853_0_0_10"/>
<dbReference type="eggNOG" id="ENOG5033NSB">
    <property type="taxonomic scope" value="Bacteria"/>
</dbReference>
<sequence length="269" mass="29424" precursor="true">MNDRFFLKLLLALFAGLIFAEVLVVLLFGLRLELILFCFIVVAALTGIAVVVRLLLVERREIDSVSMRRAMQKREGIMQDRLKEYDVDEEFIGGKKVMRPKGNSMSPAHREHLSDKSASPAAPVSLSIEEAIRLHAGMYGGLEKLLQLMEKIDEASFSSLVQKAGLGTLSRQEVMLRITCMIDEQASSGGAASRKSCIIEGYSMESESFDDYIRRSMSGSEEASESGDKGFSIELDGAALSKGVGVPPADFSHDPKSMIASLKRAGSHT</sequence>
<dbReference type="STRING" id="324925.Ppha_2493"/>
<gene>
    <name evidence="3" type="ordered locus">Ppha_2493</name>
</gene>
<reference evidence="3 4" key="1">
    <citation type="submission" date="2008-06" db="EMBL/GenBank/DDBJ databases">
        <title>Complete sequence of Pelodictyon phaeoclathratiforme BU-1.</title>
        <authorList>
            <consortium name="US DOE Joint Genome Institute"/>
            <person name="Lucas S."/>
            <person name="Copeland A."/>
            <person name="Lapidus A."/>
            <person name="Glavina del Rio T."/>
            <person name="Dalin E."/>
            <person name="Tice H."/>
            <person name="Bruce D."/>
            <person name="Goodwin L."/>
            <person name="Pitluck S."/>
            <person name="Schmutz J."/>
            <person name="Larimer F."/>
            <person name="Land M."/>
            <person name="Hauser L."/>
            <person name="Kyrpides N."/>
            <person name="Mikhailova N."/>
            <person name="Liu Z."/>
            <person name="Li T."/>
            <person name="Zhao F."/>
            <person name="Overmann J."/>
            <person name="Bryant D.A."/>
            <person name="Richardson P."/>
        </authorList>
    </citation>
    <scope>NUCLEOTIDE SEQUENCE [LARGE SCALE GENOMIC DNA]</scope>
    <source>
        <strain evidence="4">DSM 5477 / BU-1</strain>
    </source>
</reference>
<proteinExistence type="predicted"/>
<evidence type="ECO:0000256" key="2">
    <source>
        <dbReference type="SAM" id="Phobius"/>
    </source>
</evidence>
<keyword evidence="2" id="KW-0812">Transmembrane</keyword>
<dbReference type="AlphaFoldDB" id="B4SF97"/>
<evidence type="ECO:0000256" key="1">
    <source>
        <dbReference type="SAM" id="MobiDB-lite"/>
    </source>
</evidence>
<organism evidence="3 4">
    <name type="scientific">Pelodictyon phaeoclathratiforme (strain DSM 5477 / BU-1)</name>
    <dbReference type="NCBI Taxonomy" id="324925"/>
    <lineage>
        <taxon>Bacteria</taxon>
        <taxon>Pseudomonadati</taxon>
        <taxon>Chlorobiota</taxon>
        <taxon>Chlorobiia</taxon>
        <taxon>Chlorobiales</taxon>
        <taxon>Chlorobiaceae</taxon>
        <taxon>Chlorobium/Pelodictyon group</taxon>
        <taxon>Pelodictyon</taxon>
    </lineage>
</organism>
<feature type="transmembrane region" description="Helical" evidence="2">
    <location>
        <begin position="34"/>
        <end position="56"/>
    </location>
</feature>
<keyword evidence="2" id="KW-0472">Membrane</keyword>
<dbReference type="OrthoDB" id="595360at2"/>
<accession>B4SF97</accession>
<feature type="region of interest" description="Disordered" evidence="1">
    <location>
        <begin position="244"/>
        <end position="269"/>
    </location>
</feature>
<protein>
    <submittedName>
        <fullName evidence="3">Uncharacterized protein</fullName>
    </submittedName>
</protein>
<dbReference type="KEGG" id="pph:Ppha_2493"/>
<dbReference type="Proteomes" id="UP000002724">
    <property type="component" value="Chromosome"/>
</dbReference>
<dbReference type="RefSeq" id="WP_012509150.1">
    <property type="nucleotide sequence ID" value="NC_011060.1"/>
</dbReference>
<evidence type="ECO:0000313" key="3">
    <source>
        <dbReference type="EMBL" id="ACF44676.1"/>
    </source>
</evidence>